<dbReference type="Pfam" id="PF19305">
    <property type="entry name" value="MmgE_PrpD_C"/>
    <property type="match status" value="1"/>
</dbReference>
<proteinExistence type="inferred from homology"/>
<dbReference type="PANTHER" id="PTHR16943">
    <property type="entry name" value="2-METHYLCITRATE DEHYDRATASE-RELATED"/>
    <property type="match status" value="1"/>
</dbReference>
<gene>
    <name evidence="5" type="ORF">FHU40_002429</name>
</gene>
<dbReference type="Gene3D" id="3.30.1330.120">
    <property type="entry name" value="2-methylcitrate dehydratase PrpD"/>
    <property type="match status" value="1"/>
</dbReference>
<name>A0A7W4VVM4_9ACTN</name>
<comment type="similarity">
    <text evidence="1">Belongs to the PrpD family.</text>
</comment>
<dbReference type="PANTHER" id="PTHR16943:SF8">
    <property type="entry name" value="2-METHYLCITRATE DEHYDRATASE"/>
    <property type="match status" value="1"/>
</dbReference>
<feature type="compositionally biased region" description="Basic and acidic residues" evidence="2">
    <location>
        <begin position="383"/>
        <end position="397"/>
    </location>
</feature>
<protein>
    <submittedName>
        <fullName evidence="5">2-methylcitrate dehydratase PrpD</fullName>
    </submittedName>
</protein>
<evidence type="ECO:0000259" key="4">
    <source>
        <dbReference type="Pfam" id="PF19305"/>
    </source>
</evidence>
<feature type="region of interest" description="Disordered" evidence="2">
    <location>
        <begin position="383"/>
        <end position="404"/>
    </location>
</feature>
<evidence type="ECO:0000259" key="3">
    <source>
        <dbReference type="Pfam" id="PF03972"/>
    </source>
</evidence>
<dbReference type="Pfam" id="PF03972">
    <property type="entry name" value="MmgE_PrpD_N"/>
    <property type="match status" value="1"/>
</dbReference>
<dbReference type="InterPro" id="IPR045337">
    <property type="entry name" value="MmgE_PrpD_C"/>
</dbReference>
<dbReference type="AlphaFoldDB" id="A0A7W4VVM4"/>
<feature type="domain" description="MmgE/PrpD C-terminal" evidence="4">
    <location>
        <begin position="265"/>
        <end position="423"/>
    </location>
</feature>
<accession>A0A7W4VVM4</accession>
<dbReference type="GO" id="GO:0016829">
    <property type="term" value="F:lyase activity"/>
    <property type="evidence" value="ECO:0007669"/>
    <property type="project" value="InterPro"/>
</dbReference>
<dbReference type="Proteomes" id="UP000589626">
    <property type="component" value="Unassembled WGS sequence"/>
</dbReference>
<dbReference type="RefSeq" id="WP_183592561.1">
    <property type="nucleotide sequence ID" value="NZ_JACHWR010000002.1"/>
</dbReference>
<comment type="caution">
    <text evidence="5">The sequence shown here is derived from an EMBL/GenBank/DDBJ whole genome shotgun (WGS) entry which is preliminary data.</text>
</comment>
<evidence type="ECO:0000313" key="6">
    <source>
        <dbReference type="Proteomes" id="UP000589626"/>
    </source>
</evidence>
<reference evidence="5 6" key="1">
    <citation type="submission" date="2020-08" db="EMBL/GenBank/DDBJ databases">
        <title>Sequencing the genomes of 1000 actinobacteria strains.</title>
        <authorList>
            <person name="Klenk H.-P."/>
        </authorList>
    </citation>
    <scope>NUCLEOTIDE SEQUENCE [LARGE SCALE GENOMIC DNA]</scope>
    <source>
        <strain evidence="5 6">DSM 105498</strain>
    </source>
</reference>
<sequence length="449" mass="47185">MIVHDFAEFAVARRARALPPEVMHGAKRALVDWFGATVAGSATEAGRRIRAGLDFGTTGGTARLVPDGAWTDPRTAALVNGTASHVVEMDDIFRDGIYHPGSPTVAAALATAEHVNASGEALLRAIAIGYEISCRTAAAIQPAHYAYWHTTGTVGTLGAAAATAELLGLDADRFAHALANATTTAAGLQQAFRSEAMGKPLHAGHAADAGMVAAFAAREGFTGAWDILEGPAGFGAAMSDQPDWQAAVAALGTTWAVTQQTVKNHSCCGHTFAAVDAALELRAAGVRADQIDRVLVETYRTALEVAGNDKPTTEFEAKFSLAYTVAAAFEVGSVRLASFTPRWLEDEGLRELVGRVDAAVSEDFDRLFPQQRAARVRVTLKDGTSEERVRHTRHGDPDDPLTDAELDDKFTELVAHVLGAEAATALGRTLWSIEAAADVGPALQGAAPR</sequence>
<dbReference type="InterPro" id="IPR042188">
    <property type="entry name" value="MmgE/PrpD_sf_2"/>
</dbReference>
<evidence type="ECO:0000256" key="1">
    <source>
        <dbReference type="ARBA" id="ARBA00006174"/>
    </source>
</evidence>
<feature type="domain" description="MmgE/PrpD N-terminal" evidence="3">
    <location>
        <begin position="5"/>
        <end position="245"/>
    </location>
</feature>
<dbReference type="InterPro" id="IPR005656">
    <property type="entry name" value="MmgE_PrpD"/>
</dbReference>
<evidence type="ECO:0000256" key="2">
    <source>
        <dbReference type="SAM" id="MobiDB-lite"/>
    </source>
</evidence>
<dbReference type="InterPro" id="IPR042183">
    <property type="entry name" value="MmgE/PrpD_sf_1"/>
</dbReference>
<evidence type="ECO:0000313" key="5">
    <source>
        <dbReference type="EMBL" id="MBB3042611.1"/>
    </source>
</evidence>
<dbReference type="InterPro" id="IPR036148">
    <property type="entry name" value="MmgE/PrpD_sf"/>
</dbReference>
<dbReference type="SUPFAM" id="SSF103378">
    <property type="entry name" value="2-methylcitrate dehydratase PrpD"/>
    <property type="match status" value="1"/>
</dbReference>
<dbReference type="Gene3D" id="1.10.4100.10">
    <property type="entry name" value="2-methylcitrate dehydratase PrpD"/>
    <property type="match status" value="1"/>
</dbReference>
<keyword evidence="6" id="KW-1185">Reference proteome</keyword>
<organism evidence="5 6">
    <name type="scientific">Nocardioides soli</name>
    <dbReference type="NCBI Taxonomy" id="1036020"/>
    <lineage>
        <taxon>Bacteria</taxon>
        <taxon>Bacillati</taxon>
        <taxon>Actinomycetota</taxon>
        <taxon>Actinomycetes</taxon>
        <taxon>Propionibacteriales</taxon>
        <taxon>Nocardioidaceae</taxon>
        <taxon>Nocardioides</taxon>
    </lineage>
</organism>
<dbReference type="InterPro" id="IPR045336">
    <property type="entry name" value="MmgE_PrpD_N"/>
</dbReference>
<dbReference type="EMBL" id="JACHWR010000002">
    <property type="protein sequence ID" value="MBB3042611.1"/>
    <property type="molecule type" value="Genomic_DNA"/>
</dbReference>